<dbReference type="AlphaFoldDB" id="A0A9Q0Y6Z0"/>
<keyword evidence="13" id="KW-1199">Hemostasis impairing toxin</keyword>
<dbReference type="PROSITE" id="PS50214">
    <property type="entry name" value="DISINTEGRIN_2"/>
    <property type="match status" value="1"/>
</dbReference>
<name>A0A9Q0Y6Z0_9SAUR</name>
<evidence type="ECO:0000256" key="6">
    <source>
        <dbReference type="ARBA" id="ARBA00022692"/>
    </source>
</evidence>
<dbReference type="Pfam" id="PF01421">
    <property type="entry name" value="Reprolysin"/>
    <property type="match status" value="1"/>
</dbReference>
<dbReference type="FunFam" id="3.40.390.10:FF:000002">
    <property type="entry name" value="Disintegrin and metalloproteinase domain-containing protein 22"/>
    <property type="match status" value="1"/>
</dbReference>
<dbReference type="GO" id="GO:0005576">
    <property type="term" value="C:extracellular region"/>
    <property type="evidence" value="ECO:0007669"/>
    <property type="project" value="UniProtKB-SubCell"/>
</dbReference>
<evidence type="ECO:0008006" key="22">
    <source>
        <dbReference type="Google" id="ProtNLM"/>
    </source>
</evidence>
<keyword evidence="12 15" id="KW-1015">Disulfide bond</keyword>
<dbReference type="CDD" id="cd04269">
    <property type="entry name" value="ZnMc_adamalysin_II_like"/>
    <property type="match status" value="1"/>
</dbReference>
<dbReference type="InterPro" id="IPR018358">
    <property type="entry name" value="Disintegrin_CS"/>
</dbReference>
<dbReference type="InterPro" id="IPR002870">
    <property type="entry name" value="Peptidase_M12B_N"/>
</dbReference>
<dbReference type="SUPFAM" id="SSF57552">
    <property type="entry name" value="Blood coagulation inhibitor (disintegrin)"/>
    <property type="match status" value="1"/>
</dbReference>
<keyword evidence="6 16" id="KW-0812">Transmembrane</keyword>
<keyword evidence="8" id="KW-0378">Hydrolase</keyword>
<keyword evidence="10 16" id="KW-1133">Transmembrane helix</keyword>
<keyword evidence="21" id="KW-1185">Reference proteome</keyword>
<dbReference type="InterPro" id="IPR006586">
    <property type="entry name" value="ADAM_Cys-rich"/>
</dbReference>
<dbReference type="GO" id="GO:0008584">
    <property type="term" value="P:male gonad development"/>
    <property type="evidence" value="ECO:0007669"/>
    <property type="project" value="TreeGrafter"/>
</dbReference>
<dbReference type="GO" id="GO:0009897">
    <property type="term" value="C:external side of plasma membrane"/>
    <property type="evidence" value="ECO:0007669"/>
    <property type="project" value="TreeGrafter"/>
</dbReference>
<dbReference type="Gene3D" id="3.40.390.10">
    <property type="entry name" value="Collagenase (Catalytic Domain)"/>
    <property type="match status" value="1"/>
</dbReference>
<proteinExistence type="predicted"/>
<evidence type="ECO:0000259" key="18">
    <source>
        <dbReference type="PROSITE" id="PS50214"/>
    </source>
</evidence>
<keyword evidence="11 16" id="KW-0472">Membrane</keyword>
<dbReference type="InterPro" id="IPR034027">
    <property type="entry name" value="Reprolysin_adamalysin"/>
</dbReference>
<evidence type="ECO:0000256" key="16">
    <source>
        <dbReference type="SAM" id="Phobius"/>
    </source>
</evidence>
<dbReference type="GO" id="GO:0006508">
    <property type="term" value="P:proteolysis"/>
    <property type="evidence" value="ECO:0007669"/>
    <property type="project" value="InterPro"/>
</dbReference>
<dbReference type="GO" id="GO:0046872">
    <property type="term" value="F:metal ion binding"/>
    <property type="evidence" value="ECO:0007669"/>
    <property type="project" value="UniProtKB-KW"/>
</dbReference>
<feature type="transmembrane region" description="Helical" evidence="16">
    <location>
        <begin position="684"/>
        <end position="702"/>
    </location>
</feature>
<evidence type="ECO:0000256" key="7">
    <source>
        <dbReference type="ARBA" id="ARBA00022723"/>
    </source>
</evidence>
<evidence type="ECO:0000256" key="11">
    <source>
        <dbReference type="ARBA" id="ARBA00023136"/>
    </source>
</evidence>
<dbReference type="InterPro" id="IPR036436">
    <property type="entry name" value="Disintegrin_dom_sf"/>
</dbReference>
<dbReference type="SMART" id="SM00050">
    <property type="entry name" value="DISIN"/>
    <property type="match status" value="1"/>
</dbReference>
<feature type="disulfide bond" evidence="15">
    <location>
        <begin position="351"/>
        <end position="356"/>
    </location>
</feature>
<evidence type="ECO:0000256" key="10">
    <source>
        <dbReference type="ARBA" id="ARBA00022989"/>
    </source>
</evidence>
<evidence type="ECO:0000256" key="14">
    <source>
        <dbReference type="PROSITE-ProRule" id="PRU00068"/>
    </source>
</evidence>
<dbReference type="SMART" id="SM00608">
    <property type="entry name" value="ACR"/>
    <property type="match status" value="1"/>
</dbReference>
<organism evidence="20 21">
    <name type="scientific">Phrynocephalus forsythii</name>
    <dbReference type="NCBI Taxonomy" id="171643"/>
    <lineage>
        <taxon>Eukaryota</taxon>
        <taxon>Metazoa</taxon>
        <taxon>Chordata</taxon>
        <taxon>Craniata</taxon>
        <taxon>Vertebrata</taxon>
        <taxon>Euteleostomi</taxon>
        <taxon>Lepidosauria</taxon>
        <taxon>Squamata</taxon>
        <taxon>Bifurcata</taxon>
        <taxon>Unidentata</taxon>
        <taxon>Episquamata</taxon>
        <taxon>Toxicofera</taxon>
        <taxon>Iguania</taxon>
        <taxon>Acrodonta</taxon>
        <taxon>Agamidae</taxon>
        <taxon>Agaminae</taxon>
        <taxon>Phrynocephalus</taxon>
    </lineage>
</organism>
<comment type="caution">
    <text evidence="15">Lacks conserved residue(s) required for the propagation of feature annotation.</text>
</comment>
<sequence length="722" mass="81730">MNRSTWLPVLILWNALDETAPEKPPQGFRYASYEVTIPRKLMPRYGEKGLLDATYFLQIEEKGHLVHLRQKRNFVPKNLPVFTYTNEGHLQVDYPFIRSDCFYQGFVQGKPSSLVTLNTCLGGLKGLLTFENKTYEIEPIQASPTFQHVVYQLEEKEDDIPMECGLTEEQQDHQKAMIQNVRNWKAKSAPERDWWTHTRYVKVAIVVEHERYVRFNRNETLTAIQILDILHTANSFYEPLSVQISLAGLEIWSEHNLIAVTRNLIETLESFTRWREDTLNRRLANDVAHLFVYKTYGVKLGVARVGAICSIYYSAAVIVYMTSSLFLISNTFVHEQGHNLGMMHDDGYCTCDRYACVMSAFQANTDKFSNCSYRDYFRLRNSDCLLIPPNPDKLYKVKYCGNKIVENGEQCDCGSEDECRLDPCCQSTCKLRSGASCAFGKCCARCKYLPAQSVCRENISICDLPEYCDGSSERCPEDVYVQDGAPCNDGAYCYHGNCTTHNSHCKMIFGKEATTASEDCFREMNIRGDRFGNCGLKHGIYKRCHAQNILCGRIQCENIKELPSLEEHSSIVQSQIGSSQCWGVDYHSGVKIADFGAVIDGTPCGQDMMCINGDCVNVSLLEYDCNITKCHNRGICNTHKHCHCDCGWAPPDCLYKGYGGSIDSGPPPQCNVNVSKADGLTKTGIALALFAVSLCVGLVLFFRKNLMYQCRRQQQRIHPAEP</sequence>
<dbReference type="PROSITE" id="PS01186">
    <property type="entry name" value="EGF_2"/>
    <property type="match status" value="1"/>
</dbReference>
<reference evidence="20" key="1">
    <citation type="journal article" date="2023" name="DNA Res.">
        <title>Chromosome-level genome assembly of Phrynocephalus forsythii using third-generation DNA sequencing and Hi-C analysis.</title>
        <authorList>
            <person name="Qi Y."/>
            <person name="Zhao W."/>
            <person name="Zhao Y."/>
            <person name="Niu C."/>
            <person name="Cao S."/>
            <person name="Zhang Y."/>
        </authorList>
    </citation>
    <scope>NUCLEOTIDE SEQUENCE</scope>
    <source>
        <tissue evidence="20">Muscle</tissue>
    </source>
</reference>
<keyword evidence="9 15" id="KW-0862">Zinc</keyword>
<feature type="domain" description="Peptidase M12B" evidence="19">
    <location>
        <begin position="199"/>
        <end position="379"/>
    </location>
</feature>
<evidence type="ECO:0000256" key="15">
    <source>
        <dbReference type="PROSITE-ProRule" id="PRU00276"/>
    </source>
</evidence>
<evidence type="ECO:0000313" key="21">
    <source>
        <dbReference type="Proteomes" id="UP001142489"/>
    </source>
</evidence>
<gene>
    <name evidence="20" type="ORF">JRQ81_000707</name>
</gene>
<feature type="binding site" evidence="15">
    <location>
        <position position="338"/>
    </location>
    <ligand>
        <name>Zn(2+)</name>
        <dbReference type="ChEBI" id="CHEBI:29105"/>
        <note>catalytic</note>
    </ligand>
</feature>
<feature type="active site" evidence="15">
    <location>
        <position position="335"/>
    </location>
</feature>
<evidence type="ECO:0000256" key="1">
    <source>
        <dbReference type="ARBA" id="ARBA00001947"/>
    </source>
</evidence>
<dbReference type="Proteomes" id="UP001142489">
    <property type="component" value="Unassembled WGS sequence"/>
</dbReference>
<comment type="subcellular location">
    <subcellularLocation>
        <location evidence="2">Membrane</location>
        <topology evidence="2">Single-pass type I membrane protein</topology>
    </subcellularLocation>
    <subcellularLocation>
        <location evidence="3">Secreted</location>
    </subcellularLocation>
</comment>
<dbReference type="FunFam" id="4.10.70.10:FF:000001">
    <property type="entry name" value="Disintegrin and metalloproteinase domain-containing protein 22"/>
    <property type="match status" value="1"/>
</dbReference>
<evidence type="ECO:0000259" key="19">
    <source>
        <dbReference type="PROSITE" id="PS50215"/>
    </source>
</evidence>
<protein>
    <recommendedName>
        <fullName evidence="22">Disintegrin and metalloproteinase domain-containing protein 20-like</fullName>
    </recommendedName>
</protein>
<evidence type="ECO:0000256" key="3">
    <source>
        <dbReference type="ARBA" id="ARBA00004613"/>
    </source>
</evidence>
<evidence type="ECO:0000256" key="17">
    <source>
        <dbReference type="SAM" id="SignalP"/>
    </source>
</evidence>
<keyword evidence="17" id="KW-0732">Signal</keyword>
<evidence type="ECO:0000256" key="2">
    <source>
        <dbReference type="ARBA" id="ARBA00004479"/>
    </source>
</evidence>
<dbReference type="EMBL" id="JAPFRF010000001">
    <property type="protein sequence ID" value="KAJ7344757.1"/>
    <property type="molecule type" value="Genomic_DNA"/>
</dbReference>
<dbReference type="GO" id="GO:0090729">
    <property type="term" value="F:toxin activity"/>
    <property type="evidence" value="ECO:0007669"/>
    <property type="project" value="UniProtKB-KW"/>
</dbReference>
<evidence type="ECO:0000313" key="20">
    <source>
        <dbReference type="EMBL" id="KAJ7344757.1"/>
    </source>
</evidence>
<dbReference type="SUPFAM" id="SSF55486">
    <property type="entry name" value="Metalloproteases ('zincins'), catalytic domain"/>
    <property type="match status" value="1"/>
</dbReference>
<dbReference type="GO" id="GO:1990913">
    <property type="term" value="C:sperm head plasma membrane"/>
    <property type="evidence" value="ECO:0007669"/>
    <property type="project" value="TreeGrafter"/>
</dbReference>
<feature type="binding site" evidence="15">
    <location>
        <position position="344"/>
    </location>
    <ligand>
        <name>Zn(2+)</name>
        <dbReference type="ChEBI" id="CHEBI:29105"/>
        <note>catalytic</note>
    </ligand>
</feature>
<dbReference type="OrthoDB" id="5951731at2759"/>
<dbReference type="InterPro" id="IPR001590">
    <property type="entry name" value="Peptidase_M12B"/>
</dbReference>
<dbReference type="PROSITE" id="PS00427">
    <property type="entry name" value="DISINTEGRIN_1"/>
    <property type="match status" value="1"/>
</dbReference>
<dbReference type="InterPro" id="IPR024079">
    <property type="entry name" value="MetalloPept_cat_dom_sf"/>
</dbReference>
<dbReference type="PROSITE" id="PS50215">
    <property type="entry name" value="ADAM_MEPRO"/>
    <property type="match status" value="1"/>
</dbReference>
<feature type="disulfide bond" evidence="14">
    <location>
        <begin position="455"/>
        <end position="475"/>
    </location>
</feature>
<dbReference type="Pfam" id="PF00200">
    <property type="entry name" value="Disintegrin"/>
    <property type="match status" value="1"/>
</dbReference>
<keyword evidence="7 15" id="KW-0479">Metal-binding</keyword>
<feature type="signal peptide" evidence="17">
    <location>
        <begin position="1"/>
        <end position="21"/>
    </location>
</feature>
<evidence type="ECO:0000256" key="8">
    <source>
        <dbReference type="ARBA" id="ARBA00022801"/>
    </source>
</evidence>
<comment type="cofactor">
    <cofactor evidence="1">
        <name>Zn(2+)</name>
        <dbReference type="ChEBI" id="CHEBI:29105"/>
    </cofactor>
</comment>
<dbReference type="GO" id="GO:0004222">
    <property type="term" value="F:metalloendopeptidase activity"/>
    <property type="evidence" value="ECO:0007669"/>
    <property type="project" value="InterPro"/>
</dbReference>
<comment type="caution">
    <text evidence="20">The sequence shown here is derived from an EMBL/GenBank/DDBJ whole genome shotgun (WGS) entry which is preliminary data.</text>
</comment>
<dbReference type="Pfam" id="PF01562">
    <property type="entry name" value="Pep_M12B_propep"/>
    <property type="match status" value="1"/>
</dbReference>
<dbReference type="Gene3D" id="4.10.70.10">
    <property type="entry name" value="Disintegrin domain"/>
    <property type="match status" value="1"/>
</dbReference>
<dbReference type="Pfam" id="PF08516">
    <property type="entry name" value="ADAM_CR"/>
    <property type="match status" value="1"/>
</dbReference>
<accession>A0A9Q0Y6Z0</accession>
<dbReference type="PANTHER" id="PTHR11905">
    <property type="entry name" value="ADAM A DISINTEGRIN AND METALLOPROTEASE DOMAIN"/>
    <property type="match status" value="1"/>
</dbReference>
<dbReference type="InterPro" id="IPR000742">
    <property type="entry name" value="EGF"/>
</dbReference>
<keyword evidence="5" id="KW-0800">Toxin</keyword>
<evidence type="ECO:0000256" key="13">
    <source>
        <dbReference type="ARBA" id="ARBA00023240"/>
    </source>
</evidence>
<evidence type="ECO:0000256" key="4">
    <source>
        <dbReference type="ARBA" id="ARBA00022525"/>
    </source>
</evidence>
<feature type="binding site" evidence="15">
    <location>
        <position position="334"/>
    </location>
    <ligand>
        <name>Zn(2+)</name>
        <dbReference type="ChEBI" id="CHEBI:29105"/>
        <note>catalytic</note>
    </ligand>
</feature>
<feature type="chain" id="PRO_5040114822" description="Disintegrin and metalloproteinase domain-containing protein 20-like" evidence="17">
    <location>
        <begin position="22"/>
        <end position="722"/>
    </location>
</feature>
<dbReference type="InterPro" id="IPR001762">
    <property type="entry name" value="Disintegrin_dom"/>
</dbReference>
<evidence type="ECO:0000256" key="5">
    <source>
        <dbReference type="ARBA" id="ARBA00022656"/>
    </source>
</evidence>
<keyword evidence="4" id="KW-0964">Secreted</keyword>
<feature type="domain" description="Disintegrin" evidence="18">
    <location>
        <begin position="397"/>
        <end position="483"/>
    </location>
</feature>
<dbReference type="PANTHER" id="PTHR11905:SF251">
    <property type="entry name" value="MEDIATOR COMPLEX SUBUNIT 6"/>
    <property type="match status" value="1"/>
</dbReference>
<evidence type="ECO:0000256" key="9">
    <source>
        <dbReference type="ARBA" id="ARBA00022833"/>
    </source>
</evidence>
<evidence type="ECO:0000256" key="12">
    <source>
        <dbReference type="ARBA" id="ARBA00023157"/>
    </source>
</evidence>